<gene>
    <name evidence="2" type="ORF">PR048_009831</name>
</gene>
<evidence type="ECO:0000256" key="1">
    <source>
        <dbReference type="SAM" id="MobiDB-lite"/>
    </source>
</evidence>
<feature type="region of interest" description="Disordered" evidence="1">
    <location>
        <begin position="37"/>
        <end position="61"/>
    </location>
</feature>
<protein>
    <submittedName>
        <fullName evidence="2">Uncharacterized protein</fullName>
    </submittedName>
</protein>
<dbReference type="EMBL" id="JARBHB010000003">
    <property type="protein sequence ID" value="KAJ8890323.1"/>
    <property type="molecule type" value="Genomic_DNA"/>
</dbReference>
<reference evidence="2 3" key="1">
    <citation type="submission" date="2023-02" db="EMBL/GenBank/DDBJ databases">
        <title>LHISI_Scaffold_Assembly.</title>
        <authorList>
            <person name="Stuart O.P."/>
            <person name="Cleave R."/>
            <person name="Magrath M.J.L."/>
            <person name="Mikheyev A.S."/>
        </authorList>
    </citation>
    <scope>NUCLEOTIDE SEQUENCE [LARGE SCALE GENOMIC DNA]</scope>
    <source>
        <strain evidence="2">Daus_M_001</strain>
        <tissue evidence="2">Leg muscle</tissue>
    </source>
</reference>
<accession>A0ABQ9I0Z8</accession>
<proteinExistence type="predicted"/>
<keyword evidence="3" id="KW-1185">Reference proteome</keyword>
<name>A0ABQ9I0Z8_9NEOP</name>
<dbReference type="Proteomes" id="UP001159363">
    <property type="component" value="Chromosome 3"/>
</dbReference>
<evidence type="ECO:0000313" key="3">
    <source>
        <dbReference type="Proteomes" id="UP001159363"/>
    </source>
</evidence>
<comment type="caution">
    <text evidence="2">The sequence shown here is derived from an EMBL/GenBank/DDBJ whole genome shotgun (WGS) entry which is preliminary data.</text>
</comment>
<evidence type="ECO:0000313" key="2">
    <source>
        <dbReference type="EMBL" id="KAJ8890323.1"/>
    </source>
</evidence>
<organism evidence="2 3">
    <name type="scientific">Dryococelus australis</name>
    <dbReference type="NCBI Taxonomy" id="614101"/>
    <lineage>
        <taxon>Eukaryota</taxon>
        <taxon>Metazoa</taxon>
        <taxon>Ecdysozoa</taxon>
        <taxon>Arthropoda</taxon>
        <taxon>Hexapoda</taxon>
        <taxon>Insecta</taxon>
        <taxon>Pterygota</taxon>
        <taxon>Neoptera</taxon>
        <taxon>Polyneoptera</taxon>
        <taxon>Phasmatodea</taxon>
        <taxon>Verophasmatodea</taxon>
        <taxon>Anareolatae</taxon>
        <taxon>Phasmatidae</taxon>
        <taxon>Eurycanthinae</taxon>
        <taxon>Dryococelus</taxon>
    </lineage>
</organism>
<sequence>MLVSEEIWTAPNTKVLRADGDETWRVWSSTRIKYGVVGGPPRKRDDQRHRPAHAGATPPGIEPVSLRWEEIRLSSLTVTPPLPLIRQHNQYLPSGEERFGLLLTSRY</sequence>